<dbReference type="EMBL" id="MT144762">
    <property type="protein sequence ID" value="QJH98985.1"/>
    <property type="molecule type" value="Genomic_DNA"/>
</dbReference>
<name>A0A6H1ZKV3_9ZZZZ</name>
<organism evidence="1">
    <name type="scientific">viral metagenome</name>
    <dbReference type="NCBI Taxonomy" id="1070528"/>
    <lineage>
        <taxon>unclassified sequences</taxon>
        <taxon>metagenomes</taxon>
        <taxon>organismal metagenomes</taxon>
    </lineage>
</organism>
<dbReference type="InterPro" id="IPR029063">
    <property type="entry name" value="SAM-dependent_MTases_sf"/>
</dbReference>
<protein>
    <recommendedName>
        <fullName evidence="5">Methyltransferase</fullName>
    </recommendedName>
</protein>
<dbReference type="EMBL" id="MT142515">
    <property type="protein sequence ID" value="QJA83652.1"/>
    <property type="molecule type" value="Genomic_DNA"/>
</dbReference>
<evidence type="ECO:0000313" key="4">
    <source>
        <dbReference type="EMBL" id="QJH98985.1"/>
    </source>
</evidence>
<accession>A0A6H1ZKV3</accession>
<dbReference type="EMBL" id="MT144062">
    <property type="protein sequence ID" value="QJA47895.1"/>
    <property type="molecule type" value="Genomic_DNA"/>
</dbReference>
<dbReference type="SUPFAM" id="SSF53335">
    <property type="entry name" value="S-adenosyl-L-methionine-dependent methyltransferases"/>
    <property type="match status" value="1"/>
</dbReference>
<proteinExistence type="predicted"/>
<evidence type="ECO:0000313" key="2">
    <source>
        <dbReference type="EMBL" id="QJA61898.1"/>
    </source>
</evidence>
<dbReference type="AlphaFoldDB" id="A0A6H1ZKV3"/>
<reference evidence="1" key="1">
    <citation type="submission" date="2020-03" db="EMBL/GenBank/DDBJ databases">
        <title>The deep terrestrial virosphere.</title>
        <authorList>
            <person name="Holmfeldt K."/>
            <person name="Nilsson E."/>
            <person name="Simone D."/>
            <person name="Lopez-Fernandez M."/>
            <person name="Wu X."/>
            <person name="de Brujin I."/>
            <person name="Lundin D."/>
            <person name="Andersson A."/>
            <person name="Bertilsson S."/>
            <person name="Dopson M."/>
        </authorList>
    </citation>
    <scope>NUCLEOTIDE SEQUENCE</scope>
    <source>
        <strain evidence="3">MM415A00269</strain>
        <strain evidence="2">MM415B00862</strain>
        <strain evidence="1">TM448A00755</strain>
        <strain evidence="4">TM448B01461</strain>
    </source>
</reference>
<dbReference type="EMBL" id="MT141456">
    <property type="protein sequence ID" value="QJA61898.1"/>
    <property type="molecule type" value="Genomic_DNA"/>
</dbReference>
<gene>
    <name evidence="3" type="ORF">MM415A00269_0020</name>
    <name evidence="2" type="ORF">MM415B00862_0019</name>
    <name evidence="1" type="ORF">TM448A00755_0008</name>
    <name evidence="4" type="ORF">TM448B01461_0009</name>
</gene>
<evidence type="ECO:0000313" key="3">
    <source>
        <dbReference type="EMBL" id="QJA83652.1"/>
    </source>
</evidence>
<sequence length="182" mass="20374">MLTVDIVNNTVRPGFEKNVAYVEQYLEGVGLDMGCGSCPLMKPNCLHFDLSPQPVAVDQVGDYFIRADTTKPFIPQEPSNVDYVFSSHMIEDLSTKDAIVQCLLLWATYVRPGGFIVLLLPDMAGKRYPTVEEGGNCSHKINVGRELFESMEMDLKGLKLVQIDTIPHDTSETIDIVFMKER</sequence>
<evidence type="ECO:0000313" key="1">
    <source>
        <dbReference type="EMBL" id="QJA47895.1"/>
    </source>
</evidence>
<dbReference type="Gene3D" id="3.40.50.150">
    <property type="entry name" value="Vaccinia Virus protein VP39"/>
    <property type="match status" value="1"/>
</dbReference>
<evidence type="ECO:0008006" key="5">
    <source>
        <dbReference type="Google" id="ProtNLM"/>
    </source>
</evidence>